<evidence type="ECO:0000313" key="13">
    <source>
        <dbReference type="EMBL" id="MFD1738571.1"/>
    </source>
</evidence>
<evidence type="ECO:0000256" key="7">
    <source>
        <dbReference type="ARBA" id="ARBA00022857"/>
    </source>
</evidence>
<keyword evidence="7 11" id="KW-0521">NADP</keyword>
<dbReference type="GO" id="GO:0004452">
    <property type="term" value="F:isopentenyl-diphosphate delta-isomerase activity"/>
    <property type="evidence" value="ECO:0007669"/>
    <property type="project" value="UniProtKB-EC"/>
</dbReference>
<dbReference type="SUPFAM" id="SSF51395">
    <property type="entry name" value="FMN-linked oxidoreductases"/>
    <property type="match status" value="1"/>
</dbReference>
<dbReference type="Proteomes" id="UP001597214">
    <property type="component" value="Unassembled WGS sequence"/>
</dbReference>
<sequence length="346" mass="37727">MSRAQRKIDHINNAIETGQVRAHGFDDVLFVHQSLPNLSINEIQYSTKVGELSLSSPIIINAMTGGGGEQTLKINQELAIISKECNIGLAVGSQMSAIKDPKERSSYQVVRRENPTGVVVANLGSEATVDQALEAIEMIEANALQIHLNVVQELVMPEGDRDFSGALRRIEKVVKRVNIPVIVKEVGYGMSKETAIKLEEVGVSIIDVGGFGGTNFSKIENLRRSRNLGFFDEWGIPTASSIAEVRSVSSSLSIIGSGGIQSALDMIKAIRLGASAVGMAGYLLKMLIDKGLQSTIDEITELHNDIRFIMTALGTRNLDEIKKAPIVVKGDTYHWLLQREINTEYL</sequence>
<feature type="binding site" evidence="11">
    <location>
        <position position="122"/>
    </location>
    <ligand>
        <name>FMN</name>
        <dbReference type="ChEBI" id="CHEBI:58210"/>
    </ligand>
</feature>
<dbReference type="SMART" id="SM01240">
    <property type="entry name" value="IMPDH"/>
    <property type="match status" value="1"/>
</dbReference>
<name>A0ABW4LU11_9BACI</name>
<evidence type="ECO:0000256" key="4">
    <source>
        <dbReference type="ARBA" id="ARBA00022643"/>
    </source>
</evidence>
<dbReference type="PANTHER" id="PTHR43665:SF1">
    <property type="entry name" value="ISOPENTENYL-DIPHOSPHATE DELTA-ISOMERASE"/>
    <property type="match status" value="1"/>
</dbReference>
<organism evidence="13 14">
    <name type="scientific">Bacillus salitolerans</name>
    <dbReference type="NCBI Taxonomy" id="1437434"/>
    <lineage>
        <taxon>Bacteria</taxon>
        <taxon>Bacillati</taxon>
        <taxon>Bacillota</taxon>
        <taxon>Bacilli</taxon>
        <taxon>Bacillales</taxon>
        <taxon>Bacillaceae</taxon>
        <taxon>Bacillus</taxon>
    </lineage>
</organism>
<dbReference type="NCBIfam" id="TIGR02151">
    <property type="entry name" value="IPP_isom_2"/>
    <property type="match status" value="1"/>
</dbReference>
<evidence type="ECO:0000256" key="1">
    <source>
        <dbReference type="ARBA" id="ARBA00001917"/>
    </source>
</evidence>
<comment type="catalytic activity">
    <reaction evidence="11">
        <text>isopentenyl diphosphate = dimethylallyl diphosphate</text>
        <dbReference type="Rhea" id="RHEA:23284"/>
        <dbReference type="ChEBI" id="CHEBI:57623"/>
        <dbReference type="ChEBI" id="CHEBI:128769"/>
        <dbReference type="EC" id="5.3.3.2"/>
    </reaction>
</comment>
<dbReference type="RefSeq" id="WP_377929772.1">
    <property type="nucleotide sequence ID" value="NZ_JBHUEM010000045.1"/>
</dbReference>
<dbReference type="EMBL" id="JBHUEM010000045">
    <property type="protein sequence ID" value="MFD1738571.1"/>
    <property type="molecule type" value="Genomic_DNA"/>
</dbReference>
<feature type="binding site" evidence="11">
    <location>
        <begin position="62"/>
        <end position="64"/>
    </location>
    <ligand>
        <name>FMN</name>
        <dbReference type="ChEBI" id="CHEBI:58210"/>
    </ligand>
</feature>
<keyword evidence="5 11" id="KW-0479">Metal-binding</keyword>
<keyword evidence="3 11" id="KW-0285">Flavoprotein</keyword>
<feature type="binding site" evidence="11">
    <location>
        <begin position="6"/>
        <end position="7"/>
    </location>
    <ligand>
        <name>substrate</name>
    </ligand>
</feature>
<evidence type="ECO:0000256" key="6">
    <source>
        <dbReference type="ARBA" id="ARBA00022842"/>
    </source>
</evidence>
<evidence type="ECO:0000256" key="8">
    <source>
        <dbReference type="ARBA" id="ARBA00023229"/>
    </source>
</evidence>
<feature type="binding site" evidence="11">
    <location>
        <position position="152"/>
    </location>
    <ligand>
        <name>substrate</name>
    </ligand>
</feature>
<evidence type="ECO:0000256" key="2">
    <source>
        <dbReference type="ARBA" id="ARBA00022490"/>
    </source>
</evidence>
<dbReference type="CDD" id="cd02811">
    <property type="entry name" value="IDI-2_FMN"/>
    <property type="match status" value="1"/>
</dbReference>
<dbReference type="Pfam" id="PF01070">
    <property type="entry name" value="FMN_dh"/>
    <property type="match status" value="1"/>
</dbReference>
<dbReference type="InterPro" id="IPR000262">
    <property type="entry name" value="FMN-dep_DH"/>
</dbReference>
<dbReference type="PIRSF" id="PIRSF003314">
    <property type="entry name" value="IPP_isomerase"/>
    <property type="match status" value="1"/>
</dbReference>
<keyword evidence="9 11" id="KW-0413">Isomerase</keyword>
<feature type="binding site" evidence="11">
    <location>
        <position position="184"/>
    </location>
    <ligand>
        <name>FMN</name>
        <dbReference type="ChEBI" id="CHEBI:58210"/>
    </ligand>
</feature>
<comment type="caution">
    <text evidence="11">Lacks conserved residue(s) required for the propagation of feature annotation.</text>
</comment>
<keyword evidence="2 11" id="KW-0963">Cytoplasm</keyword>
<dbReference type="InterPro" id="IPR011179">
    <property type="entry name" value="IPdP_isomerase"/>
</dbReference>
<evidence type="ECO:0000259" key="12">
    <source>
        <dbReference type="Pfam" id="PF01070"/>
    </source>
</evidence>
<comment type="cofactor">
    <cofactor evidence="11">
        <name>NADPH</name>
        <dbReference type="ChEBI" id="CHEBI:57783"/>
    </cofactor>
</comment>
<keyword evidence="4 11" id="KW-0288">FMN</keyword>
<comment type="function">
    <text evidence="11">Involved in the biosynthesis of isoprenoids. Catalyzes the 1,3-allylic rearrangement of the homoallylic substrate isopentenyl (IPP) to its allylic isomer, dimethylallyl diphosphate (DMAPP).</text>
</comment>
<comment type="cofactor">
    <cofactor evidence="1 11">
        <name>FMN</name>
        <dbReference type="ChEBI" id="CHEBI:58210"/>
    </cofactor>
</comment>
<proteinExistence type="inferred from homology"/>
<feature type="binding site" evidence="11">
    <location>
        <position position="153"/>
    </location>
    <ligand>
        <name>Mg(2+)</name>
        <dbReference type="ChEBI" id="CHEBI:18420"/>
    </ligand>
</feature>
<evidence type="ECO:0000256" key="3">
    <source>
        <dbReference type="ARBA" id="ARBA00022630"/>
    </source>
</evidence>
<feature type="binding site" evidence="11">
    <location>
        <position position="93"/>
    </location>
    <ligand>
        <name>FMN</name>
        <dbReference type="ChEBI" id="CHEBI:58210"/>
    </ligand>
</feature>
<dbReference type="Gene3D" id="3.20.20.70">
    <property type="entry name" value="Aldolase class I"/>
    <property type="match status" value="1"/>
</dbReference>
<comment type="cofactor">
    <cofactor evidence="11">
        <name>Mg(2+)</name>
        <dbReference type="ChEBI" id="CHEBI:18420"/>
    </cofactor>
</comment>
<comment type="caution">
    <text evidence="13">The sequence shown here is derived from an EMBL/GenBank/DDBJ whole genome shotgun (WGS) entry which is preliminary data.</text>
</comment>
<evidence type="ECO:0000256" key="10">
    <source>
        <dbReference type="ARBA" id="ARBA00025810"/>
    </source>
</evidence>
<reference evidence="14" key="1">
    <citation type="journal article" date="2019" name="Int. J. Syst. Evol. Microbiol.">
        <title>The Global Catalogue of Microorganisms (GCM) 10K type strain sequencing project: providing services to taxonomists for standard genome sequencing and annotation.</title>
        <authorList>
            <consortium name="The Broad Institute Genomics Platform"/>
            <consortium name="The Broad Institute Genome Sequencing Center for Infectious Disease"/>
            <person name="Wu L."/>
            <person name="Ma J."/>
        </authorList>
    </citation>
    <scope>NUCLEOTIDE SEQUENCE [LARGE SCALE GENOMIC DNA]</scope>
    <source>
        <strain evidence="14">CCUG 49339</strain>
    </source>
</reference>
<dbReference type="EC" id="5.3.3.2" evidence="11"/>
<accession>A0ABW4LU11</accession>
<evidence type="ECO:0000313" key="14">
    <source>
        <dbReference type="Proteomes" id="UP001597214"/>
    </source>
</evidence>
<comment type="subcellular location">
    <subcellularLocation>
        <location evidence="11">Cytoplasm</location>
    </subcellularLocation>
</comment>
<feature type="binding site" evidence="11">
    <location>
        <position position="214"/>
    </location>
    <ligand>
        <name>FMN</name>
        <dbReference type="ChEBI" id="CHEBI:58210"/>
    </ligand>
</feature>
<feature type="domain" description="FMN-dependent dehydrogenase" evidence="12">
    <location>
        <begin position="168"/>
        <end position="324"/>
    </location>
</feature>
<feature type="binding site" evidence="11">
    <location>
        <begin position="258"/>
        <end position="259"/>
    </location>
    <ligand>
        <name>FMN</name>
        <dbReference type="ChEBI" id="CHEBI:58210"/>
    </ligand>
</feature>
<evidence type="ECO:0000256" key="11">
    <source>
        <dbReference type="HAMAP-Rule" id="MF_00354"/>
    </source>
</evidence>
<dbReference type="PANTHER" id="PTHR43665">
    <property type="entry name" value="ISOPENTENYL-DIPHOSPHATE DELTA-ISOMERASE"/>
    <property type="match status" value="1"/>
</dbReference>
<keyword evidence="14" id="KW-1185">Reference proteome</keyword>
<gene>
    <name evidence="11 13" type="primary">fni</name>
    <name evidence="13" type="ORF">ACFSCX_18775</name>
</gene>
<feature type="binding site" evidence="11">
    <location>
        <begin position="280"/>
        <end position="281"/>
    </location>
    <ligand>
        <name>FMN</name>
        <dbReference type="ChEBI" id="CHEBI:58210"/>
    </ligand>
</feature>
<evidence type="ECO:0000256" key="5">
    <source>
        <dbReference type="ARBA" id="ARBA00022723"/>
    </source>
</evidence>
<keyword evidence="8 11" id="KW-0414">Isoprene biosynthesis</keyword>
<keyword evidence="6 11" id="KW-0460">Magnesium</keyword>
<dbReference type="HAMAP" id="MF_00354">
    <property type="entry name" value="Idi_2"/>
    <property type="match status" value="1"/>
</dbReference>
<comment type="similarity">
    <text evidence="11">Belongs to the IPP isomerase type 2 family.</text>
</comment>
<evidence type="ECO:0000256" key="9">
    <source>
        <dbReference type="ARBA" id="ARBA00023235"/>
    </source>
</evidence>
<comment type="subunit">
    <text evidence="10 11">Homooctamer. Dimer of tetramers.</text>
</comment>
<dbReference type="InterPro" id="IPR013785">
    <property type="entry name" value="Aldolase_TIM"/>
</dbReference>
<protein>
    <recommendedName>
        <fullName evidence="11">Isopentenyl-diphosphate delta-isomerase</fullName>
        <shortName evidence="11">IPP isomerase</shortName>
        <ecNumber evidence="11">5.3.3.2</ecNumber>
    </recommendedName>
    <alternativeName>
        <fullName evidence="11">Isopentenyl diphosphate:dimethylallyl diphosphate isomerase</fullName>
    </alternativeName>
    <alternativeName>
        <fullName evidence="11">Isopentenyl pyrophosphate isomerase</fullName>
    </alternativeName>
    <alternativeName>
        <fullName evidence="11">Type 2 isopentenyl diphosphate isomerase</fullName>
        <shortName evidence="11">IDI-2</shortName>
    </alternativeName>
</protein>